<protein>
    <submittedName>
        <fullName evidence="2">Uncharacterized protein</fullName>
    </submittedName>
</protein>
<accession>A0A653IFL4</accession>
<evidence type="ECO:0000313" key="3">
    <source>
        <dbReference type="Proteomes" id="UP000439752"/>
    </source>
</evidence>
<keyword evidence="3" id="KW-1185">Reference proteome</keyword>
<keyword evidence="1" id="KW-1133">Transmembrane helix</keyword>
<keyword evidence="1" id="KW-0472">Membrane</keyword>
<evidence type="ECO:0000313" key="2">
    <source>
        <dbReference type="EMBL" id="VWX37666.1"/>
    </source>
</evidence>
<feature type="transmembrane region" description="Helical" evidence="1">
    <location>
        <begin position="107"/>
        <end position="128"/>
    </location>
</feature>
<feature type="transmembrane region" description="Helical" evidence="1">
    <location>
        <begin position="81"/>
        <end position="101"/>
    </location>
</feature>
<feature type="transmembrane region" description="Helical" evidence="1">
    <location>
        <begin position="42"/>
        <end position="61"/>
    </location>
</feature>
<feature type="transmembrane region" description="Helical" evidence="1">
    <location>
        <begin position="18"/>
        <end position="36"/>
    </location>
</feature>
<reference evidence="2 3" key="1">
    <citation type="submission" date="2019-10" db="EMBL/GenBank/DDBJ databases">
        <authorList>
            <person name="Karimi E."/>
        </authorList>
    </citation>
    <scope>NUCLEOTIDE SEQUENCE [LARGE SCALE GENOMIC DNA]</scope>
    <source>
        <strain evidence="2">Exiguobacterium sp. 9Y</strain>
    </source>
</reference>
<keyword evidence="1" id="KW-0812">Transmembrane</keyword>
<name>A0A653IFL4_9BACL</name>
<dbReference type="RefSeq" id="WP_159173645.1">
    <property type="nucleotide sequence ID" value="NZ_LR732312.1"/>
</dbReference>
<evidence type="ECO:0000256" key="1">
    <source>
        <dbReference type="SAM" id="Phobius"/>
    </source>
</evidence>
<dbReference type="EMBL" id="CABWKQ010000027">
    <property type="protein sequence ID" value="VWX37666.1"/>
    <property type="molecule type" value="Genomic_DNA"/>
</dbReference>
<dbReference type="AlphaFoldDB" id="A0A653IFL4"/>
<sequence length="155" mass="18081">MEKRRRIQRIREEKERIAFVRIIFAVLFGLGVFSFIQYDTATWPKILVGVSFLAHGCLHWIEAKRVGAFSDSRPARNLIRLRYAVDFALIGLIACFFPLLIWLELPLVPSFVGYFIGLLLFYLIDVYLERKVQTLDPLQPTKKELRSKIPVLKAR</sequence>
<organism evidence="2 3">
    <name type="scientific">Exiguobacterium oxidotolerans</name>
    <dbReference type="NCBI Taxonomy" id="223958"/>
    <lineage>
        <taxon>Bacteria</taxon>
        <taxon>Bacillati</taxon>
        <taxon>Bacillota</taxon>
        <taxon>Bacilli</taxon>
        <taxon>Bacillales</taxon>
        <taxon>Bacillales Family XII. Incertae Sedis</taxon>
        <taxon>Exiguobacterium</taxon>
    </lineage>
</organism>
<gene>
    <name evidence="2" type="ORF">EXIGUO9Y_330090</name>
</gene>
<proteinExistence type="predicted"/>
<dbReference type="Proteomes" id="UP000439752">
    <property type="component" value="Unassembled WGS sequence"/>
</dbReference>